<evidence type="ECO:0000256" key="2">
    <source>
        <dbReference type="SAM" id="Phobius"/>
    </source>
</evidence>
<feature type="compositionally biased region" description="Low complexity" evidence="1">
    <location>
        <begin position="140"/>
        <end position="158"/>
    </location>
</feature>
<sequence length="158" mass="16648">MSDELDALLRDHYRAAADRVHADAETVRRFQEAGRAVPPSRGVRRWTIPTLAAAVTAAVLVAVAFLLWPGRGTERQEPPNPVAPPASTAPEVPLPPQPSSPPKPSRTPEQTPTPDPPPQTLGPTPGPGPSTQEPPPVTPPSRASPSTRTTPSQTPSIP</sequence>
<reference evidence="3" key="1">
    <citation type="submission" date="2020-07" db="EMBL/GenBank/DDBJ databases">
        <authorList>
            <person name="Tarantini F.S."/>
            <person name="Hong K.W."/>
            <person name="Chan K.G."/>
        </authorList>
    </citation>
    <scope>NUCLEOTIDE SEQUENCE</scope>
    <source>
        <strain evidence="3">32-07</strain>
    </source>
</reference>
<organism evidence="3 4">
    <name type="scientific">Actinomadura graeca</name>
    <dbReference type="NCBI Taxonomy" id="2750812"/>
    <lineage>
        <taxon>Bacteria</taxon>
        <taxon>Bacillati</taxon>
        <taxon>Actinomycetota</taxon>
        <taxon>Actinomycetes</taxon>
        <taxon>Streptosporangiales</taxon>
        <taxon>Thermomonosporaceae</taxon>
        <taxon>Actinomadura</taxon>
    </lineage>
</organism>
<feature type="region of interest" description="Disordered" evidence="1">
    <location>
        <begin position="71"/>
        <end position="158"/>
    </location>
</feature>
<gene>
    <name evidence="3" type="ORF">AGRA3207_002597</name>
</gene>
<dbReference type="RefSeq" id="WP_231334886.1">
    <property type="nucleotide sequence ID" value="NZ_CP059572.1"/>
</dbReference>
<accession>A0ABX8QSB5</accession>
<protein>
    <submittedName>
        <fullName evidence="3">Uncharacterized protein</fullName>
    </submittedName>
</protein>
<evidence type="ECO:0000256" key="1">
    <source>
        <dbReference type="SAM" id="MobiDB-lite"/>
    </source>
</evidence>
<evidence type="ECO:0000313" key="3">
    <source>
        <dbReference type="EMBL" id="QXJ21715.1"/>
    </source>
</evidence>
<feature type="compositionally biased region" description="Pro residues" evidence="1">
    <location>
        <begin position="92"/>
        <end position="139"/>
    </location>
</feature>
<proteinExistence type="predicted"/>
<keyword evidence="4" id="KW-1185">Reference proteome</keyword>
<dbReference type="Proteomes" id="UP001049518">
    <property type="component" value="Chromosome"/>
</dbReference>
<keyword evidence="2" id="KW-0812">Transmembrane</keyword>
<keyword evidence="2" id="KW-0472">Membrane</keyword>
<feature type="transmembrane region" description="Helical" evidence="2">
    <location>
        <begin position="46"/>
        <end position="68"/>
    </location>
</feature>
<name>A0ABX8QSB5_9ACTN</name>
<dbReference type="EMBL" id="CP059572">
    <property type="protein sequence ID" value="QXJ21715.1"/>
    <property type="molecule type" value="Genomic_DNA"/>
</dbReference>
<evidence type="ECO:0000313" key="4">
    <source>
        <dbReference type="Proteomes" id="UP001049518"/>
    </source>
</evidence>
<keyword evidence="2" id="KW-1133">Transmembrane helix</keyword>